<proteinExistence type="predicted"/>
<dbReference type="AlphaFoldDB" id="A0A1I5YBI2"/>
<sequence length="301" mass="33473">MKRIVSVSIGASSRNHSVTANICGQDFLIERIGTDGDLKKAVQLIEELDGKVDVFGMGGIDLYLYGGNGRRYVIRAALPLARAAKMTPIVDGSGLKNTLERDVVNFLHRDCGLDLKGKKVLLVSAMDRFGMAEEFTSMGCDMIFGDVIFALGLPIPIRSLKNLHRLASALMPIICRLPFHWLYPTGREQDKILPKYSRYYQAADVIAGDFIYIKRYLPDHLEGKVIVTNTITESDVQMLKQRGVKLLVTSTPEFNGRSFGTNVIEALIVSLSGKRPEDITADMYARLIREFGITHGVEYLN</sequence>
<dbReference type="STRING" id="937334.SAMN05444406_14110"/>
<evidence type="ECO:0008006" key="3">
    <source>
        <dbReference type="Google" id="ProtNLM"/>
    </source>
</evidence>
<reference evidence="1 2" key="1">
    <citation type="submission" date="2016-10" db="EMBL/GenBank/DDBJ databases">
        <authorList>
            <person name="de Groot N.N."/>
        </authorList>
    </citation>
    <scope>NUCLEOTIDE SEQUENCE [LARGE SCALE GENOMIC DNA]</scope>
    <source>
        <strain evidence="1 2">DSM 20678</strain>
    </source>
</reference>
<dbReference type="RefSeq" id="WP_092282772.1">
    <property type="nucleotide sequence ID" value="NZ_FOXR01000041.1"/>
</dbReference>
<evidence type="ECO:0000313" key="1">
    <source>
        <dbReference type="EMBL" id="SFQ41584.1"/>
    </source>
</evidence>
<keyword evidence="2" id="KW-1185">Reference proteome</keyword>
<dbReference type="EMBL" id="FOXR01000041">
    <property type="protein sequence ID" value="SFQ41584.1"/>
    <property type="molecule type" value="Genomic_DNA"/>
</dbReference>
<name>A0A1I5YBI2_9FIRM</name>
<accession>A0A1I5YBI2</accession>
<protein>
    <recommendedName>
        <fullName evidence="3">Quinate 5-dehydrogenase</fullName>
    </recommendedName>
</protein>
<organism evidence="1 2">
    <name type="scientific">Caldicoprobacter faecalis</name>
    <dbReference type="NCBI Taxonomy" id="937334"/>
    <lineage>
        <taxon>Bacteria</taxon>
        <taxon>Bacillati</taxon>
        <taxon>Bacillota</taxon>
        <taxon>Clostridia</taxon>
        <taxon>Caldicoprobacterales</taxon>
        <taxon>Caldicoprobacteraceae</taxon>
        <taxon>Caldicoprobacter</taxon>
    </lineage>
</organism>
<evidence type="ECO:0000313" key="2">
    <source>
        <dbReference type="Proteomes" id="UP000198577"/>
    </source>
</evidence>
<dbReference type="OrthoDB" id="9780944at2"/>
<dbReference type="Proteomes" id="UP000198577">
    <property type="component" value="Unassembled WGS sequence"/>
</dbReference>
<gene>
    <name evidence="1" type="ORF">SAMN05444406_14110</name>
</gene>